<dbReference type="GO" id="GO:0007548">
    <property type="term" value="P:sex differentiation"/>
    <property type="evidence" value="ECO:0007669"/>
    <property type="project" value="UniProtKB-KW"/>
</dbReference>
<dbReference type="PANTHER" id="PTHR12258:SF5">
    <property type="entry name" value="BCDNA.GH02250-RELATED"/>
    <property type="match status" value="1"/>
</dbReference>
<sequence>MIDDWLQRGGDEWAGVELETVRLDAGVFKYVLARVSDGERSKLVAWGDAAAAYHNDVFQQLRHQAKSLGLTTEVLGGGRIEHHPEQRSCHVYGYSVAFGPAPHEVTAALIRRANPRYPPSAVTVAYEGY</sequence>
<dbReference type="Gene3D" id="3.50.20.20">
    <property type="entry name" value="Janus/Ocnus"/>
    <property type="match status" value="1"/>
</dbReference>
<dbReference type="SUPFAM" id="SSF143724">
    <property type="entry name" value="PHP14-like"/>
    <property type="match status" value="1"/>
</dbReference>
<evidence type="ECO:0000256" key="2">
    <source>
        <dbReference type="ARBA" id="ARBA00010971"/>
    </source>
</evidence>
<dbReference type="Pfam" id="PF05005">
    <property type="entry name" value="Ocnus"/>
    <property type="match status" value="1"/>
</dbReference>
<dbReference type="InterPro" id="IPR007702">
    <property type="entry name" value="Janus"/>
</dbReference>
<dbReference type="InterPro" id="IPR038596">
    <property type="entry name" value="Janus_sf"/>
</dbReference>
<name>A0A061R378_9CHLO</name>
<protein>
    <submittedName>
        <fullName evidence="7">Janus a</fullName>
    </submittedName>
</protein>
<dbReference type="GO" id="GO:0030154">
    <property type="term" value="P:cell differentiation"/>
    <property type="evidence" value="ECO:0007669"/>
    <property type="project" value="UniProtKB-KW"/>
</dbReference>
<evidence type="ECO:0000256" key="5">
    <source>
        <dbReference type="PIRSR" id="PIRSR607702-1"/>
    </source>
</evidence>
<dbReference type="AlphaFoldDB" id="A0A061R378"/>
<evidence type="ECO:0000313" key="7">
    <source>
        <dbReference type="EMBL" id="JAC67387.1"/>
    </source>
</evidence>
<dbReference type="GO" id="GO:0101006">
    <property type="term" value="F:protein histidine phosphatase activity"/>
    <property type="evidence" value="ECO:0007669"/>
    <property type="project" value="TreeGrafter"/>
</dbReference>
<feature type="binding site" evidence="6">
    <location>
        <position position="29"/>
    </location>
    <ligand>
        <name>substrate</name>
    </ligand>
</feature>
<dbReference type="EMBL" id="GBEZ01019128">
    <property type="protein sequence ID" value="JAC67387.1"/>
    <property type="molecule type" value="Transcribed_RNA"/>
</dbReference>
<feature type="active site" description="Proton acceptor" evidence="5">
    <location>
        <position position="54"/>
    </location>
</feature>
<reference evidence="7" key="1">
    <citation type="submission" date="2014-05" db="EMBL/GenBank/DDBJ databases">
        <title>The transcriptome of the halophilic microalga Tetraselmis sp. GSL018 isolated from the Great Salt Lake, Utah.</title>
        <authorList>
            <person name="Jinkerson R.E."/>
            <person name="D'Adamo S."/>
            <person name="Posewitz M.C."/>
        </authorList>
    </citation>
    <scope>NUCLEOTIDE SEQUENCE</scope>
    <source>
        <strain evidence="7">GSL018</strain>
    </source>
</reference>
<dbReference type="GO" id="GO:0005829">
    <property type="term" value="C:cytosol"/>
    <property type="evidence" value="ECO:0007669"/>
    <property type="project" value="TreeGrafter"/>
</dbReference>
<keyword evidence="3" id="KW-0221">Differentiation</keyword>
<gene>
    <name evidence="7" type="ORF">TSPGSL018_11307</name>
</gene>
<dbReference type="PANTHER" id="PTHR12258">
    <property type="entry name" value="JANUS-A/JANUS-B"/>
    <property type="match status" value="1"/>
</dbReference>
<comment type="similarity">
    <text evidence="2">Belongs to the janus family.</text>
</comment>
<comment type="function">
    <text evidence="1">JanA and janB regulate somatic sex differentiation.</text>
</comment>
<proteinExistence type="inferred from homology"/>
<keyword evidence="4" id="KW-0726">Sexual differentiation</keyword>
<accession>A0A061R378</accession>
<evidence type="ECO:0000256" key="6">
    <source>
        <dbReference type="PIRSR" id="PIRSR607702-2"/>
    </source>
</evidence>
<organism evidence="7">
    <name type="scientific">Tetraselmis sp. GSL018</name>
    <dbReference type="NCBI Taxonomy" id="582737"/>
    <lineage>
        <taxon>Eukaryota</taxon>
        <taxon>Viridiplantae</taxon>
        <taxon>Chlorophyta</taxon>
        <taxon>core chlorophytes</taxon>
        <taxon>Chlorodendrophyceae</taxon>
        <taxon>Chlorodendrales</taxon>
        <taxon>Chlorodendraceae</taxon>
        <taxon>Tetraselmis</taxon>
    </lineage>
</organism>
<evidence type="ECO:0000256" key="1">
    <source>
        <dbReference type="ARBA" id="ARBA00002508"/>
    </source>
</evidence>
<evidence type="ECO:0000256" key="4">
    <source>
        <dbReference type="ARBA" id="ARBA00022928"/>
    </source>
</evidence>
<evidence type="ECO:0000256" key="3">
    <source>
        <dbReference type="ARBA" id="ARBA00022782"/>
    </source>
</evidence>